<evidence type="ECO:0000256" key="1">
    <source>
        <dbReference type="ARBA" id="ARBA00005695"/>
    </source>
</evidence>
<sequence length="519" mass="56840">MRKRVLAGFFLSLSLMLTACSGGGGTAAPAEPAKPQEGQAQEQSAAKTELIVAAEQEPVGYDPHKVPAASSVRVYALIYDSLTKLDENMNIVPNLAEKWEIAPDGKTITMFLHKGVKFHNGKDMTADDVKFSFERIMNPDTGSIAKSYFASVEAIEVKDPATIVFKLKNSDAAFIANTASAYASIVPSGSTDLTKEAIGTGPFKMEKAEPGQYVLLKKNPDYFNKDVPKVETIKFQIMKDEAERLAAIRSGKIDISTISADSAKLLEGKPGVQVKNYQSLEYSYLGINVNKKPFDNPKVREAISYAVDRNQIVQTVWKGEAALTGPIAPAITSWALDTASYPTYKTDVEKAKQLLAEAGFPNGFETQIETAATYPDMVETAQVVQQQLKAIGINAKINQLEWGNYIEVWKSKNMNLMVGRNTSGVDADRSMRFFFATTGSANVWNYSNPAYDELVEKALGTVDQAERKKLYEQAQTMLVADAPNLFLASPKNYYAVRDNIDFTPTAAGEVYSLVKTSIK</sequence>
<dbReference type="PANTHER" id="PTHR30290">
    <property type="entry name" value="PERIPLASMIC BINDING COMPONENT OF ABC TRANSPORTER"/>
    <property type="match status" value="1"/>
</dbReference>
<gene>
    <name evidence="7" type="ORF">EDM59_16070</name>
</gene>
<evidence type="ECO:0000256" key="2">
    <source>
        <dbReference type="ARBA" id="ARBA00022448"/>
    </source>
</evidence>
<evidence type="ECO:0000256" key="3">
    <source>
        <dbReference type="ARBA" id="ARBA00022729"/>
    </source>
</evidence>
<evidence type="ECO:0000256" key="4">
    <source>
        <dbReference type="SAM" id="MobiDB-lite"/>
    </source>
</evidence>
<dbReference type="SUPFAM" id="SSF53850">
    <property type="entry name" value="Periplasmic binding protein-like II"/>
    <property type="match status" value="1"/>
</dbReference>
<name>A0A3M8D7I6_9BACL</name>
<dbReference type="Pfam" id="PF00496">
    <property type="entry name" value="SBP_bac_5"/>
    <property type="match status" value="1"/>
</dbReference>
<reference evidence="7 8" key="1">
    <citation type="submission" date="2018-10" db="EMBL/GenBank/DDBJ databases">
        <title>Phylogenomics of Brevibacillus.</title>
        <authorList>
            <person name="Dunlap C."/>
        </authorList>
    </citation>
    <scope>NUCLEOTIDE SEQUENCE [LARGE SCALE GENOMIC DNA]</scope>
    <source>
        <strain evidence="7 8">JCM 15774</strain>
    </source>
</reference>
<dbReference type="PIRSF" id="PIRSF002741">
    <property type="entry name" value="MppA"/>
    <property type="match status" value="1"/>
</dbReference>
<dbReference type="PANTHER" id="PTHR30290:SF9">
    <property type="entry name" value="OLIGOPEPTIDE-BINDING PROTEIN APPA"/>
    <property type="match status" value="1"/>
</dbReference>
<dbReference type="EMBL" id="RHHU01000010">
    <property type="protein sequence ID" value="RNB84026.1"/>
    <property type="molecule type" value="Genomic_DNA"/>
</dbReference>
<keyword evidence="2" id="KW-0813">Transport</keyword>
<dbReference type="Gene3D" id="3.10.105.10">
    <property type="entry name" value="Dipeptide-binding Protein, Domain 3"/>
    <property type="match status" value="1"/>
</dbReference>
<feature type="chain" id="PRO_5038581870" evidence="5">
    <location>
        <begin position="22"/>
        <end position="519"/>
    </location>
</feature>
<feature type="region of interest" description="Disordered" evidence="4">
    <location>
        <begin position="24"/>
        <end position="45"/>
    </location>
</feature>
<evidence type="ECO:0000259" key="6">
    <source>
        <dbReference type="Pfam" id="PF00496"/>
    </source>
</evidence>
<dbReference type="AlphaFoldDB" id="A0A3M8D7I6"/>
<dbReference type="GO" id="GO:0015833">
    <property type="term" value="P:peptide transport"/>
    <property type="evidence" value="ECO:0007669"/>
    <property type="project" value="TreeGrafter"/>
</dbReference>
<dbReference type="InterPro" id="IPR030678">
    <property type="entry name" value="Peptide/Ni-bd"/>
</dbReference>
<dbReference type="RefSeq" id="WP_122924521.1">
    <property type="nucleotide sequence ID" value="NZ_RHHU01000010.1"/>
</dbReference>
<feature type="signal peptide" evidence="5">
    <location>
        <begin position="1"/>
        <end position="21"/>
    </location>
</feature>
<feature type="domain" description="Solute-binding protein family 5" evidence="6">
    <location>
        <begin position="90"/>
        <end position="440"/>
    </location>
</feature>
<dbReference type="InterPro" id="IPR039424">
    <property type="entry name" value="SBP_5"/>
</dbReference>
<organism evidence="7 8">
    <name type="scientific">Brevibacillus nitrificans</name>
    <dbReference type="NCBI Taxonomy" id="651560"/>
    <lineage>
        <taxon>Bacteria</taxon>
        <taxon>Bacillati</taxon>
        <taxon>Bacillota</taxon>
        <taxon>Bacilli</taxon>
        <taxon>Bacillales</taxon>
        <taxon>Paenibacillaceae</taxon>
        <taxon>Brevibacillus</taxon>
    </lineage>
</organism>
<accession>A0A3M8D7I6</accession>
<dbReference type="GO" id="GO:1904680">
    <property type="term" value="F:peptide transmembrane transporter activity"/>
    <property type="evidence" value="ECO:0007669"/>
    <property type="project" value="TreeGrafter"/>
</dbReference>
<dbReference type="PROSITE" id="PS51257">
    <property type="entry name" value="PROKAR_LIPOPROTEIN"/>
    <property type="match status" value="1"/>
</dbReference>
<comment type="similarity">
    <text evidence="1">Belongs to the bacterial solute-binding protein 5 family.</text>
</comment>
<keyword evidence="3 5" id="KW-0732">Signal</keyword>
<dbReference type="Gene3D" id="3.90.76.10">
    <property type="entry name" value="Dipeptide-binding Protein, Domain 1"/>
    <property type="match status" value="1"/>
</dbReference>
<dbReference type="InterPro" id="IPR000914">
    <property type="entry name" value="SBP_5_dom"/>
</dbReference>
<proteinExistence type="inferred from homology"/>
<comment type="caution">
    <text evidence="7">The sequence shown here is derived from an EMBL/GenBank/DDBJ whole genome shotgun (WGS) entry which is preliminary data.</text>
</comment>
<evidence type="ECO:0000313" key="8">
    <source>
        <dbReference type="Proteomes" id="UP000269573"/>
    </source>
</evidence>
<evidence type="ECO:0000256" key="5">
    <source>
        <dbReference type="SAM" id="SignalP"/>
    </source>
</evidence>
<protein>
    <submittedName>
        <fullName evidence="7">ABC transporter substrate-binding protein</fullName>
    </submittedName>
</protein>
<dbReference type="Gene3D" id="3.40.190.10">
    <property type="entry name" value="Periplasmic binding protein-like II"/>
    <property type="match status" value="1"/>
</dbReference>
<evidence type="ECO:0000313" key="7">
    <source>
        <dbReference type="EMBL" id="RNB84026.1"/>
    </source>
</evidence>
<dbReference type="Proteomes" id="UP000269573">
    <property type="component" value="Unassembled WGS sequence"/>
</dbReference>
<dbReference type="GO" id="GO:0042597">
    <property type="term" value="C:periplasmic space"/>
    <property type="evidence" value="ECO:0007669"/>
    <property type="project" value="UniProtKB-ARBA"/>
</dbReference>
<dbReference type="GO" id="GO:0043190">
    <property type="term" value="C:ATP-binding cassette (ABC) transporter complex"/>
    <property type="evidence" value="ECO:0007669"/>
    <property type="project" value="InterPro"/>
</dbReference>
<keyword evidence="8" id="KW-1185">Reference proteome</keyword>